<protein>
    <recommendedName>
        <fullName evidence="6">O-antigen ligase-related domain-containing protein</fullName>
    </recommendedName>
</protein>
<dbReference type="InterPro" id="IPR051533">
    <property type="entry name" value="WaaL-like"/>
</dbReference>
<feature type="transmembrane region" description="Helical" evidence="5">
    <location>
        <begin position="428"/>
        <end position="445"/>
    </location>
</feature>
<keyword evidence="3 5" id="KW-1133">Transmembrane helix</keyword>
<keyword evidence="4 5" id="KW-0472">Membrane</keyword>
<feature type="transmembrane region" description="Helical" evidence="5">
    <location>
        <begin position="41"/>
        <end position="66"/>
    </location>
</feature>
<dbReference type="Pfam" id="PF04932">
    <property type="entry name" value="Wzy_C"/>
    <property type="match status" value="1"/>
</dbReference>
<dbReference type="AlphaFoldDB" id="U2Z578"/>
<evidence type="ECO:0000256" key="2">
    <source>
        <dbReference type="ARBA" id="ARBA00022692"/>
    </source>
</evidence>
<dbReference type="PANTHER" id="PTHR37422:SF13">
    <property type="entry name" value="LIPOPOLYSACCHARIDE BIOSYNTHESIS PROTEIN PA4999-RELATED"/>
    <property type="match status" value="1"/>
</dbReference>
<feature type="transmembrane region" description="Helical" evidence="5">
    <location>
        <begin position="15"/>
        <end position="34"/>
    </location>
</feature>
<feature type="transmembrane region" description="Helical" evidence="5">
    <location>
        <begin position="392"/>
        <end position="416"/>
    </location>
</feature>
<reference evidence="7" key="1">
    <citation type="journal article" date="2013" name="Genome Announc.">
        <title>Draft Genome Sequence of Loktanella cinnabarina LL-001T, Isolated from Deep-Sea Floor Sediment.</title>
        <authorList>
            <person name="Nishi S."/>
            <person name="Tsubouchi T."/>
            <person name="Takaki Y."/>
            <person name="Koyanagi R."/>
            <person name="Satoh N."/>
            <person name="Maruyama T."/>
            <person name="Hatada Y."/>
        </authorList>
    </citation>
    <scope>NUCLEOTIDE SEQUENCE [LARGE SCALE GENOMIC DNA]</scope>
    <source>
        <strain evidence="7">LL-001</strain>
    </source>
</reference>
<feature type="domain" description="O-antigen ligase-related" evidence="6">
    <location>
        <begin position="252"/>
        <end position="398"/>
    </location>
</feature>
<sequence>MSSDHTLPSGAPPGLSLLKILAAGLFAAGIALLIGDKSAKILLLAPLVFIGLAASIRYPLVALAGLTVMIVTNMSQNLIVSFDLPSIAKLAAPGLFTLLAARWFIYRDVPYIGWLATACLVALFALKLLSATYAAHWETSLKLSIDFTKDAIVALLALAFMSQRRGIETFTVTAVLAVAVICALGVYQLIFGNYMGGFRGFALVIGNSGRFSGPLGDANFFASIIVFTVPLALFQFLNARGILRGIGWMIVTGLLVVGLLATQSRGGLIGLAVALAALGTGLTLRQLLTFGLAALVAVLLVTTFTSDAVIERFSTIFGTVTAGEVQDTSTEGRLASWQVALKLFSDHPLLGVGVGNFKPYYQDIALELGLIFRGEGRSTHSLYLEILAEQGLAGILLLSVILIVAARSIFMAVRLARMANDDRLARHIVAFGAGCAGYLMAMTFLQDSFPRFLWLVIALALEMQHILQTRLSAENTDPIRSP</sequence>
<keyword evidence="2 5" id="KW-0812">Transmembrane</keyword>
<name>U2Z578_9RHOB</name>
<feature type="transmembrane region" description="Helical" evidence="5">
    <location>
        <begin position="141"/>
        <end position="160"/>
    </location>
</feature>
<dbReference type="STRING" id="1337093.MBELCI_2279"/>
<evidence type="ECO:0000313" key="8">
    <source>
        <dbReference type="Proteomes" id="UP000016566"/>
    </source>
</evidence>
<feature type="transmembrane region" description="Helical" evidence="5">
    <location>
        <begin position="267"/>
        <end position="284"/>
    </location>
</feature>
<evidence type="ECO:0000256" key="3">
    <source>
        <dbReference type="ARBA" id="ARBA00022989"/>
    </source>
</evidence>
<feature type="transmembrane region" description="Helical" evidence="5">
    <location>
        <begin position="291"/>
        <end position="310"/>
    </location>
</feature>
<dbReference type="InterPro" id="IPR007016">
    <property type="entry name" value="O-antigen_ligase-rel_domated"/>
</dbReference>
<dbReference type="PANTHER" id="PTHR37422">
    <property type="entry name" value="TEICHURONIC ACID BIOSYNTHESIS PROTEIN TUAE"/>
    <property type="match status" value="1"/>
</dbReference>
<accession>U2Z578</accession>
<comment type="caution">
    <text evidence="7">The sequence shown here is derived from an EMBL/GenBank/DDBJ whole genome shotgun (WGS) entry which is preliminary data.</text>
</comment>
<evidence type="ECO:0000256" key="5">
    <source>
        <dbReference type="SAM" id="Phobius"/>
    </source>
</evidence>
<evidence type="ECO:0000313" key="7">
    <source>
        <dbReference type="EMBL" id="GAD56227.1"/>
    </source>
</evidence>
<dbReference type="OrthoDB" id="871774at2"/>
<gene>
    <name evidence="7" type="ORF">MBELCI_2279</name>
</gene>
<dbReference type="GO" id="GO:0016020">
    <property type="term" value="C:membrane"/>
    <property type="evidence" value="ECO:0007669"/>
    <property type="project" value="UniProtKB-SubCell"/>
</dbReference>
<feature type="transmembrane region" description="Helical" evidence="5">
    <location>
        <begin position="211"/>
        <end position="234"/>
    </location>
</feature>
<evidence type="ECO:0000259" key="6">
    <source>
        <dbReference type="Pfam" id="PF04932"/>
    </source>
</evidence>
<feature type="transmembrane region" description="Helical" evidence="5">
    <location>
        <begin position="241"/>
        <end position="261"/>
    </location>
</feature>
<evidence type="ECO:0000256" key="1">
    <source>
        <dbReference type="ARBA" id="ARBA00004141"/>
    </source>
</evidence>
<feature type="transmembrane region" description="Helical" evidence="5">
    <location>
        <begin position="112"/>
        <end position="135"/>
    </location>
</feature>
<dbReference type="EMBL" id="BATB01000031">
    <property type="protein sequence ID" value="GAD56227.1"/>
    <property type="molecule type" value="Genomic_DNA"/>
</dbReference>
<proteinExistence type="predicted"/>
<evidence type="ECO:0000256" key="4">
    <source>
        <dbReference type="ARBA" id="ARBA00023136"/>
    </source>
</evidence>
<comment type="subcellular location">
    <subcellularLocation>
        <location evidence="1">Membrane</location>
        <topology evidence="1">Multi-pass membrane protein</topology>
    </subcellularLocation>
</comment>
<dbReference type="Proteomes" id="UP000016566">
    <property type="component" value="Unassembled WGS sequence"/>
</dbReference>
<feature type="transmembrane region" description="Helical" evidence="5">
    <location>
        <begin position="86"/>
        <end position="105"/>
    </location>
</feature>
<feature type="transmembrane region" description="Helical" evidence="5">
    <location>
        <begin position="172"/>
        <end position="191"/>
    </location>
</feature>
<organism evidence="7 8">
    <name type="scientific">Limimaricola cinnabarinus LL-001</name>
    <dbReference type="NCBI Taxonomy" id="1337093"/>
    <lineage>
        <taxon>Bacteria</taxon>
        <taxon>Pseudomonadati</taxon>
        <taxon>Pseudomonadota</taxon>
        <taxon>Alphaproteobacteria</taxon>
        <taxon>Rhodobacterales</taxon>
        <taxon>Paracoccaceae</taxon>
        <taxon>Limimaricola</taxon>
    </lineage>
</organism>
<dbReference type="eggNOG" id="COG3307">
    <property type="taxonomic scope" value="Bacteria"/>
</dbReference>
<keyword evidence="8" id="KW-1185">Reference proteome</keyword>
<dbReference type="RefSeq" id="WP_021694328.1">
    <property type="nucleotide sequence ID" value="NZ_BATB01000031.1"/>
</dbReference>